<dbReference type="Proteomes" id="UP000244867">
    <property type="component" value="Unassembled WGS sequence"/>
</dbReference>
<protein>
    <recommendedName>
        <fullName evidence="2">ARB-07466-like C-terminal domain-containing protein</fullName>
    </recommendedName>
</protein>
<keyword evidence="1" id="KW-0732">Signal</keyword>
<evidence type="ECO:0000313" key="3">
    <source>
        <dbReference type="EMBL" id="PUA82537.1"/>
    </source>
</evidence>
<keyword evidence="4" id="KW-1185">Reference proteome</keyword>
<dbReference type="AlphaFoldDB" id="A0A2R7Z1N3"/>
<accession>A0A2R7Z1N3</accession>
<comment type="caution">
    <text evidence="3">The sequence shown here is derived from an EMBL/GenBank/DDBJ whole genome shotgun (WGS) entry which is preliminary data.</text>
</comment>
<sequence length="198" mass="21681">MVLLTVALLVCLGGAPATSKYVMPVDSYATWKPQKTCVTKDRPGTVALAQWLSARGGAYGGTLRSCKSGGSSEHKDGRAFDWTLDATSLDDQATAEAFITEAFADDEIGDTDALARRMGIMYVIWNDRIYSAWYGFEPRPYLNSGCRSRKTCSKTLRHRDHMHISLSMDGAEGRTSWYVERPATAPTARQAAAVPFAD</sequence>
<proteinExistence type="predicted"/>
<dbReference type="EMBL" id="PYXZ01000001">
    <property type="protein sequence ID" value="PUA82537.1"/>
    <property type="molecule type" value="Genomic_DNA"/>
</dbReference>
<evidence type="ECO:0000256" key="1">
    <source>
        <dbReference type="SAM" id="SignalP"/>
    </source>
</evidence>
<dbReference type="Pfam" id="PF26571">
    <property type="entry name" value="VldE"/>
    <property type="match status" value="1"/>
</dbReference>
<organism evidence="3 4">
    <name type="scientific">Nocardioides currus</name>
    <dbReference type="NCBI Taxonomy" id="2133958"/>
    <lineage>
        <taxon>Bacteria</taxon>
        <taxon>Bacillati</taxon>
        <taxon>Actinomycetota</taxon>
        <taxon>Actinomycetes</taxon>
        <taxon>Propionibacteriales</taxon>
        <taxon>Nocardioidaceae</taxon>
        <taxon>Nocardioides</taxon>
    </lineage>
</organism>
<feature type="domain" description="ARB-07466-like C-terminal" evidence="2">
    <location>
        <begin position="44"/>
        <end position="143"/>
    </location>
</feature>
<feature type="chain" id="PRO_5038536262" description="ARB-07466-like C-terminal domain-containing protein" evidence="1">
    <location>
        <begin position="20"/>
        <end position="198"/>
    </location>
</feature>
<evidence type="ECO:0000259" key="2">
    <source>
        <dbReference type="Pfam" id="PF26571"/>
    </source>
</evidence>
<name>A0A2R7Z1N3_9ACTN</name>
<reference evidence="3 4" key="1">
    <citation type="submission" date="2018-03" db="EMBL/GenBank/DDBJ databases">
        <authorList>
            <person name="Keele B.F."/>
        </authorList>
    </citation>
    <scope>NUCLEOTIDE SEQUENCE [LARGE SCALE GENOMIC DNA]</scope>
    <source>
        <strain evidence="3 4">IB-3</strain>
    </source>
</reference>
<evidence type="ECO:0000313" key="4">
    <source>
        <dbReference type="Proteomes" id="UP000244867"/>
    </source>
</evidence>
<feature type="signal peptide" evidence="1">
    <location>
        <begin position="1"/>
        <end position="19"/>
    </location>
</feature>
<gene>
    <name evidence="3" type="ORF">C7S10_02010</name>
</gene>
<dbReference type="InterPro" id="IPR058593">
    <property type="entry name" value="ARB_07466-like_C"/>
</dbReference>